<reference evidence="7" key="1">
    <citation type="submission" date="2020-10" db="EMBL/GenBank/DDBJ databases">
        <title>Phylogeny of dyella-like bacteria.</title>
        <authorList>
            <person name="Fu J."/>
        </authorList>
    </citation>
    <scope>NUCLEOTIDE SEQUENCE</scope>
    <source>
        <strain evidence="7">DHON07</strain>
    </source>
</reference>
<dbReference type="Proteomes" id="UP001430193">
    <property type="component" value="Unassembled WGS sequence"/>
</dbReference>
<dbReference type="SUPFAM" id="SSF51905">
    <property type="entry name" value="FAD/NAD(P)-binding domain"/>
    <property type="match status" value="1"/>
</dbReference>
<evidence type="ECO:0000256" key="5">
    <source>
        <dbReference type="ARBA" id="ARBA00023002"/>
    </source>
</evidence>
<evidence type="ECO:0000313" key="7">
    <source>
        <dbReference type="EMBL" id="MBM7131328.1"/>
    </source>
</evidence>
<keyword evidence="3" id="KW-0285">Flavoprotein</keyword>
<dbReference type="PANTHER" id="PTHR42913">
    <property type="entry name" value="APOPTOSIS-INDUCING FACTOR 1"/>
    <property type="match status" value="1"/>
</dbReference>
<keyword evidence="5" id="KW-0560">Oxidoreductase</keyword>
<evidence type="ECO:0000256" key="3">
    <source>
        <dbReference type="ARBA" id="ARBA00022630"/>
    </source>
</evidence>
<evidence type="ECO:0000259" key="6">
    <source>
        <dbReference type="Pfam" id="PF07992"/>
    </source>
</evidence>
<dbReference type="RefSeq" id="WP_204632911.1">
    <property type="nucleotide sequence ID" value="NZ_BSOC01000005.1"/>
</dbReference>
<dbReference type="InterPro" id="IPR036188">
    <property type="entry name" value="FAD/NAD-bd_sf"/>
</dbReference>
<dbReference type="PRINTS" id="PR00411">
    <property type="entry name" value="PNDRDTASEI"/>
</dbReference>
<evidence type="ECO:0000256" key="4">
    <source>
        <dbReference type="ARBA" id="ARBA00022827"/>
    </source>
</evidence>
<comment type="cofactor">
    <cofactor evidence="1">
        <name>FAD</name>
        <dbReference type="ChEBI" id="CHEBI:57692"/>
    </cofactor>
</comment>
<dbReference type="Gene3D" id="3.50.50.100">
    <property type="match status" value="1"/>
</dbReference>
<evidence type="ECO:0000256" key="1">
    <source>
        <dbReference type="ARBA" id="ARBA00001974"/>
    </source>
</evidence>
<feature type="domain" description="FAD/NAD(P)-binding" evidence="6">
    <location>
        <begin position="3"/>
        <end position="335"/>
    </location>
</feature>
<accession>A0ABS2KJJ4</accession>
<dbReference type="Pfam" id="PF07992">
    <property type="entry name" value="Pyr_redox_2"/>
    <property type="match status" value="1"/>
</dbReference>
<keyword evidence="8" id="KW-1185">Reference proteome</keyword>
<dbReference type="InterPro" id="IPR023753">
    <property type="entry name" value="FAD/NAD-binding_dom"/>
</dbReference>
<dbReference type="PANTHER" id="PTHR42913:SF3">
    <property type="entry name" value="64 KDA MITOCHONDRIAL NADH DEHYDROGENASE (EUROFUNG)"/>
    <property type="match status" value="1"/>
</dbReference>
<protein>
    <submittedName>
        <fullName evidence="7">NAD(P)/FAD-dependent oxidoreductase</fullName>
    </submittedName>
</protein>
<proteinExistence type="inferred from homology"/>
<keyword evidence="4" id="KW-0274">FAD</keyword>
<sequence>MHRVVIVGGGAGGLELATRLGKTLGRSGRARITLVDANLTHIWKPLLHEVAAGSLDAANDELSYLAQAKWNHFDFIYGRMTGLDRRRHVIQLAGWKGMYAPGEVPPTEVRYDTLVLAVGSVCNDFGTPGVREHCIFLDSRHDAERLRREMLERRLAAVTEGRSHRLRVAVIGGGATGVELSAELCDAQRKLAQYNHQQGAEDLDITLIEAGPRLLPALPEQIGASVEKELRNKLGIRVLTGTPVKRAEADGLFDAQGNKIDAEMMVWAAGIRAPGFLRELDGLESNHLDQLLVRPTLQTTRDDDIFAFGDCASCPLGGDATGNVPPRAQAAHQQAELLAQNVASRLEGKPLRPFQYHDHGSLVSLASYNTFGNLLGNRVIEGWVAHFFYASLYRMHQSALYGHWRTTRLMVGGFIAKNTRPLLKLH</sequence>
<name>A0ABS2KJJ4_9GAMM</name>
<comment type="similarity">
    <text evidence="2">Belongs to the NADH dehydrogenase family.</text>
</comment>
<organism evidence="7 8">
    <name type="scientific">Dyella mobilis</name>
    <dbReference type="NCBI Taxonomy" id="1849582"/>
    <lineage>
        <taxon>Bacteria</taxon>
        <taxon>Pseudomonadati</taxon>
        <taxon>Pseudomonadota</taxon>
        <taxon>Gammaproteobacteria</taxon>
        <taxon>Lysobacterales</taxon>
        <taxon>Rhodanobacteraceae</taxon>
        <taxon>Dyella</taxon>
    </lineage>
</organism>
<comment type="caution">
    <text evidence="7">The sequence shown here is derived from an EMBL/GenBank/DDBJ whole genome shotgun (WGS) entry which is preliminary data.</text>
</comment>
<dbReference type="PRINTS" id="PR00368">
    <property type="entry name" value="FADPNR"/>
</dbReference>
<dbReference type="InterPro" id="IPR051169">
    <property type="entry name" value="NADH-Q_oxidoreductase"/>
</dbReference>
<evidence type="ECO:0000313" key="8">
    <source>
        <dbReference type="Proteomes" id="UP001430193"/>
    </source>
</evidence>
<evidence type="ECO:0000256" key="2">
    <source>
        <dbReference type="ARBA" id="ARBA00005272"/>
    </source>
</evidence>
<dbReference type="EMBL" id="JADIKF010000040">
    <property type="protein sequence ID" value="MBM7131328.1"/>
    <property type="molecule type" value="Genomic_DNA"/>
</dbReference>
<gene>
    <name evidence="7" type="ORF">ISS99_17525</name>
</gene>